<dbReference type="EMBL" id="JAUEPN010000001">
    <property type="protein sequence ID" value="KAK3301040.1"/>
    <property type="molecule type" value="Genomic_DNA"/>
</dbReference>
<feature type="region of interest" description="Disordered" evidence="1">
    <location>
        <begin position="133"/>
        <end position="159"/>
    </location>
</feature>
<protein>
    <submittedName>
        <fullName evidence="3">Uncharacterized protein</fullName>
    </submittedName>
</protein>
<gene>
    <name evidence="3" type="ORF">B0H64DRAFT_29588</name>
</gene>
<evidence type="ECO:0000313" key="3">
    <source>
        <dbReference type="EMBL" id="KAK3301040.1"/>
    </source>
</evidence>
<keyword evidence="2" id="KW-0732">Signal</keyword>
<dbReference type="GeneID" id="87837022"/>
<feature type="signal peptide" evidence="2">
    <location>
        <begin position="1"/>
        <end position="18"/>
    </location>
</feature>
<organism evidence="3 4">
    <name type="scientific">Chaetomium fimeti</name>
    <dbReference type="NCBI Taxonomy" id="1854472"/>
    <lineage>
        <taxon>Eukaryota</taxon>
        <taxon>Fungi</taxon>
        <taxon>Dikarya</taxon>
        <taxon>Ascomycota</taxon>
        <taxon>Pezizomycotina</taxon>
        <taxon>Sordariomycetes</taxon>
        <taxon>Sordariomycetidae</taxon>
        <taxon>Sordariales</taxon>
        <taxon>Chaetomiaceae</taxon>
        <taxon>Chaetomium</taxon>
    </lineage>
</organism>
<name>A0AAE0LXH7_9PEZI</name>
<feature type="compositionally biased region" description="Basic and acidic residues" evidence="1">
    <location>
        <begin position="92"/>
        <end position="107"/>
    </location>
</feature>
<reference evidence="3" key="1">
    <citation type="journal article" date="2023" name="Mol. Phylogenet. Evol.">
        <title>Genome-scale phylogeny and comparative genomics of the fungal order Sordariales.</title>
        <authorList>
            <person name="Hensen N."/>
            <person name="Bonometti L."/>
            <person name="Westerberg I."/>
            <person name="Brannstrom I.O."/>
            <person name="Guillou S."/>
            <person name="Cros-Aarteil S."/>
            <person name="Calhoun S."/>
            <person name="Haridas S."/>
            <person name="Kuo A."/>
            <person name="Mondo S."/>
            <person name="Pangilinan J."/>
            <person name="Riley R."/>
            <person name="LaButti K."/>
            <person name="Andreopoulos B."/>
            <person name="Lipzen A."/>
            <person name="Chen C."/>
            <person name="Yan M."/>
            <person name="Daum C."/>
            <person name="Ng V."/>
            <person name="Clum A."/>
            <person name="Steindorff A."/>
            <person name="Ohm R.A."/>
            <person name="Martin F."/>
            <person name="Silar P."/>
            <person name="Natvig D.O."/>
            <person name="Lalanne C."/>
            <person name="Gautier V."/>
            <person name="Ament-Velasquez S.L."/>
            <person name="Kruys A."/>
            <person name="Hutchinson M.I."/>
            <person name="Powell A.J."/>
            <person name="Barry K."/>
            <person name="Miller A.N."/>
            <person name="Grigoriev I.V."/>
            <person name="Debuchy R."/>
            <person name="Gladieux P."/>
            <person name="Hiltunen Thoren M."/>
            <person name="Johannesson H."/>
        </authorList>
    </citation>
    <scope>NUCLEOTIDE SEQUENCE</scope>
    <source>
        <strain evidence="3">CBS 168.71</strain>
    </source>
</reference>
<proteinExistence type="predicted"/>
<feature type="chain" id="PRO_5042202923" evidence="2">
    <location>
        <begin position="19"/>
        <end position="159"/>
    </location>
</feature>
<dbReference type="Proteomes" id="UP001278766">
    <property type="component" value="Unassembled WGS sequence"/>
</dbReference>
<comment type="caution">
    <text evidence="3">The sequence shown here is derived from an EMBL/GenBank/DDBJ whole genome shotgun (WGS) entry which is preliminary data.</text>
</comment>
<keyword evidence="4" id="KW-1185">Reference proteome</keyword>
<sequence>MQFVITLILPVRFPSCQAAIRVPMPTRNRGFAADLLWIPLLIPFSCLIRSRRIGNAASLGPPKEMARTLSTSSEKYGRHPSRRMSRLPDGGRQSDREGGMKTPDTRHITSHLPLVFSGRKDIRWGKKGPCWLALAQPSKPGQRANKPKREPSQNFPVVM</sequence>
<dbReference type="AlphaFoldDB" id="A0AAE0LXH7"/>
<feature type="region of interest" description="Disordered" evidence="1">
    <location>
        <begin position="57"/>
        <end position="107"/>
    </location>
</feature>
<evidence type="ECO:0000313" key="4">
    <source>
        <dbReference type="Proteomes" id="UP001278766"/>
    </source>
</evidence>
<reference evidence="3" key="2">
    <citation type="submission" date="2023-06" db="EMBL/GenBank/DDBJ databases">
        <authorList>
            <consortium name="Lawrence Berkeley National Laboratory"/>
            <person name="Haridas S."/>
            <person name="Hensen N."/>
            <person name="Bonometti L."/>
            <person name="Westerberg I."/>
            <person name="Brannstrom I.O."/>
            <person name="Guillou S."/>
            <person name="Cros-Aarteil S."/>
            <person name="Calhoun S."/>
            <person name="Kuo A."/>
            <person name="Mondo S."/>
            <person name="Pangilinan J."/>
            <person name="Riley R."/>
            <person name="Labutti K."/>
            <person name="Andreopoulos B."/>
            <person name="Lipzen A."/>
            <person name="Chen C."/>
            <person name="Yanf M."/>
            <person name="Daum C."/>
            <person name="Ng V."/>
            <person name="Clum A."/>
            <person name="Steindorff A."/>
            <person name="Ohm R."/>
            <person name="Martin F."/>
            <person name="Silar P."/>
            <person name="Natvig D."/>
            <person name="Lalanne C."/>
            <person name="Gautier V."/>
            <person name="Ament-Velasquez S.L."/>
            <person name="Kruys A."/>
            <person name="Hutchinson M.I."/>
            <person name="Powell A.J."/>
            <person name="Barry K."/>
            <person name="Miller A.N."/>
            <person name="Grigoriev I.V."/>
            <person name="Debuchy R."/>
            <person name="Gladieux P."/>
            <person name="Thoren M.H."/>
            <person name="Johannesson H."/>
        </authorList>
    </citation>
    <scope>NUCLEOTIDE SEQUENCE</scope>
    <source>
        <strain evidence="3">CBS 168.71</strain>
    </source>
</reference>
<dbReference type="RefSeq" id="XP_062664554.1">
    <property type="nucleotide sequence ID" value="XM_062800074.1"/>
</dbReference>
<evidence type="ECO:0000256" key="2">
    <source>
        <dbReference type="SAM" id="SignalP"/>
    </source>
</evidence>
<evidence type="ECO:0000256" key="1">
    <source>
        <dbReference type="SAM" id="MobiDB-lite"/>
    </source>
</evidence>
<accession>A0AAE0LXH7</accession>